<evidence type="ECO:0000256" key="3">
    <source>
        <dbReference type="ARBA" id="ARBA00010763"/>
    </source>
</evidence>
<comment type="caution">
    <text evidence="8">The sequence shown here is derived from an EMBL/GenBank/DDBJ whole genome shotgun (WGS) entry which is preliminary data.</text>
</comment>
<evidence type="ECO:0000259" key="7">
    <source>
        <dbReference type="SMART" id="SM00852"/>
    </source>
</evidence>
<protein>
    <recommendedName>
        <fullName evidence="6">Molybdopterin molybdenumtransferase</fullName>
        <ecNumber evidence="6">2.10.1.1</ecNumber>
    </recommendedName>
</protein>
<evidence type="ECO:0000313" key="9">
    <source>
        <dbReference type="Proteomes" id="UP001595647"/>
    </source>
</evidence>
<dbReference type="Pfam" id="PF03453">
    <property type="entry name" value="MoeA_N"/>
    <property type="match status" value="1"/>
</dbReference>
<gene>
    <name evidence="8" type="primary">glp</name>
    <name evidence="8" type="ORF">ACFOHV_04695</name>
</gene>
<dbReference type="Gene3D" id="2.170.190.11">
    <property type="entry name" value="Molybdopterin biosynthesis moea protein, domain 3"/>
    <property type="match status" value="1"/>
</dbReference>
<feature type="domain" description="MoaB/Mog" evidence="7">
    <location>
        <begin position="179"/>
        <end position="318"/>
    </location>
</feature>
<dbReference type="InterPro" id="IPR005110">
    <property type="entry name" value="MoeA_linker/N"/>
</dbReference>
<dbReference type="SMART" id="SM00852">
    <property type="entry name" value="MoCF_biosynth"/>
    <property type="match status" value="1"/>
</dbReference>
<comment type="pathway">
    <text evidence="2 6">Cofactor biosynthesis; molybdopterin biosynthesis.</text>
</comment>
<dbReference type="NCBIfam" id="NF045515">
    <property type="entry name" value="Glp_gephyrin"/>
    <property type="match status" value="1"/>
</dbReference>
<dbReference type="RefSeq" id="WP_182307386.1">
    <property type="nucleotide sequence ID" value="NZ_CP059896.1"/>
</dbReference>
<evidence type="ECO:0000256" key="6">
    <source>
        <dbReference type="RuleBase" id="RU365090"/>
    </source>
</evidence>
<comment type="function">
    <text evidence="1 6">Catalyzes the insertion of molybdate into adenylated molybdopterin with the concomitant release of AMP.</text>
</comment>
<keyword evidence="6" id="KW-0500">Molybdenum</keyword>
<dbReference type="Pfam" id="PF03454">
    <property type="entry name" value="MoeA_C"/>
    <property type="match status" value="1"/>
</dbReference>
<dbReference type="InterPro" id="IPR005111">
    <property type="entry name" value="MoeA_C_domain_IV"/>
</dbReference>
<name>A0ABV7HZ29_9HYPH</name>
<dbReference type="Gene3D" id="3.90.105.10">
    <property type="entry name" value="Molybdopterin biosynthesis moea protein, domain 2"/>
    <property type="match status" value="1"/>
</dbReference>
<dbReference type="InterPro" id="IPR008284">
    <property type="entry name" value="MoCF_biosynth_CS"/>
</dbReference>
<dbReference type="Proteomes" id="UP001595647">
    <property type="component" value="Unassembled WGS sequence"/>
</dbReference>
<evidence type="ECO:0000256" key="1">
    <source>
        <dbReference type="ARBA" id="ARBA00002901"/>
    </source>
</evidence>
<dbReference type="InterPro" id="IPR001453">
    <property type="entry name" value="MoaB/Mog_dom"/>
</dbReference>
<dbReference type="PANTHER" id="PTHR10192">
    <property type="entry name" value="MOLYBDOPTERIN BIOSYNTHESIS PROTEIN"/>
    <property type="match status" value="1"/>
</dbReference>
<dbReference type="InterPro" id="IPR036688">
    <property type="entry name" value="MoeA_C_domain_IV_sf"/>
</dbReference>
<dbReference type="NCBIfam" id="TIGR00177">
    <property type="entry name" value="molyb_syn"/>
    <property type="match status" value="1"/>
</dbReference>
<dbReference type="PANTHER" id="PTHR10192:SF5">
    <property type="entry name" value="GEPHYRIN"/>
    <property type="match status" value="1"/>
</dbReference>
<keyword evidence="4 6" id="KW-0501">Molybdenum cofactor biosynthesis</keyword>
<dbReference type="SUPFAM" id="SSF63867">
    <property type="entry name" value="MoeA C-terminal domain-like"/>
    <property type="match status" value="1"/>
</dbReference>
<comment type="cofactor">
    <cofactor evidence="6">
        <name>Mg(2+)</name>
        <dbReference type="ChEBI" id="CHEBI:18420"/>
    </cofactor>
</comment>
<comment type="catalytic activity">
    <reaction evidence="5">
        <text>adenylyl-molybdopterin + molybdate = Mo-molybdopterin + AMP + H(+)</text>
        <dbReference type="Rhea" id="RHEA:35047"/>
        <dbReference type="ChEBI" id="CHEBI:15378"/>
        <dbReference type="ChEBI" id="CHEBI:36264"/>
        <dbReference type="ChEBI" id="CHEBI:62727"/>
        <dbReference type="ChEBI" id="CHEBI:71302"/>
        <dbReference type="ChEBI" id="CHEBI:456215"/>
        <dbReference type="EC" id="2.10.1.1"/>
    </reaction>
</comment>
<proteinExistence type="inferred from homology"/>
<dbReference type="PROSITE" id="PS01079">
    <property type="entry name" value="MOCF_BIOSYNTHESIS_2"/>
    <property type="match status" value="1"/>
</dbReference>
<dbReference type="InterPro" id="IPR036135">
    <property type="entry name" value="MoeA_linker/N_sf"/>
</dbReference>
<dbReference type="SUPFAM" id="SSF63882">
    <property type="entry name" value="MoeA N-terminal region -like"/>
    <property type="match status" value="1"/>
</dbReference>
<dbReference type="Gene3D" id="3.40.980.10">
    <property type="entry name" value="MoaB/Mog-like domain"/>
    <property type="match status" value="1"/>
</dbReference>
<comment type="similarity">
    <text evidence="3 6">Belongs to the MoeA family.</text>
</comment>
<dbReference type="CDD" id="cd00887">
    <property type="entry name" value="MoeA"/>
    <property type="match status" value="1"/>
</dbReference>
<evidence type="ECO:0000256" key="4">
    <source>
        <dbReference type="ARBA" id="ARBA00023150"/>
    </source>
</evidence>
<keyword evidence="9" id="KW-1185">Reference proteome</keyword>
<evidence type="ECO:0000256" key="5">
    <source>
        <dbReference type="ARBA" id="ARBA00047317"/>
    </source>
</evidence>
<keyword evidence="6" id="KW-0479">Metal-binding</keyword>
<evidence type="ECO:0000256" key="2">
    <source>
        <dbReference type="ARBA" id="ARBA00005046"/>
    </source>
</evidence>
<dbReference type="EMBL" id="JBHRTG010000004">
    <property type="protein sequence ID" value="MFC3162578.1"/>
    <property type="molecule type" value="Genomic_DNA"/>
</dbReference>
<dbReference type="EC" id="2.10.1.1" evidence="6"/>
<dbReference type="InterPro" id="IPR036425">
    <property type="entry name" value="MoaB/Mog-like_dom_sf"/>
</dbReference>
<evidence type="ECO:0000313" key="8">
    <source>
        <dbReference type="EMBL" id="MFC3162578.1"/>
    </source>
</evidence>
<sequence length="407" mass="43068">MSLLSVSEARSRLLDPAVPIGRTEVLDLHSAAGRVLAEDLAARLTQPPFDASAMDGYALRSEDAAAPGAILRVIGTASAGHSFDGTVGEREAVRIFTGAPVPTGADAVLIQEDTEKLEDGRIRTTFASAPGRHIRPRGQDFAEGETVLSAGQSLDFTRLTLAAALNHGNVVVYRKPLVAILATGDELVRPGENPGPDQIVGSNSFGVAALARENGADVLDLGIVPDDTAQITAAVRKAQDAGADVLVTLGGASVGDHDLVQRTLVGAGMQLDFWKIAMRPGKPLMVGSLANMHVLGLPGNPVSSMVCGLLFLEPLVCKLARRSTRNREAIAKTANLLRANDRRQDHLRARLTRDDEGHLVAEPYEKQDSSMMKIFANSDCLIVRPPQAPELAPGSPCSVLLLRPFEG</sequence>
<dbReference type="InterPro" id="IPR038987">
    <property type="entry name" value="MoeA-like"/>
</dbReference>
<keyword evidence="6" id="KW-0460">Magnesium</keyword>
<keyword evidence="6" id="KW-0808">Transferase</keyword>
<reference evidence="9" key="1">
    <citation type="journal article" date="2019" name="Int. J. Syst. Evol. Microbiol.">
        <title>The Global Catalogue of Microorganisms (GCM) 10K type strain sequencing project: providing services to taxonomists for standard genome sequencing and annotation.</title>
        <authorList>
            <consortium name="The Broad Institute Genomics Platform"/>
            <consortium name="The Broad Institute Genome Sequencing Center for Infectious Disease"/>
            <person name="Wu L."/>
            <person name="Ma J."/>
        </authorList>
    </citation>
    <scope>NUCLEOTIDE SEQUENCE [LARGE SCALE GENOMIC DNA]</scope>
    <source>
        <strain evidence="9">KCTC 52231</strain>
    </source>
</reference>
<organism evidence="8 9">
    <name type="scientific">Ciceribacter thiooxidans</name>
    <dbReference type="NCBI Taxonomy" id="1969821"/>
    <lineage>
        <taxon>Bacteria</taxon>
        <taxon>Pseudomonadati</taxon>
        <taxon>Pseudomonadota</taxon>
        <taxon>Alphaproteobacteria</taxon>
        <taxon>Hyphomicrobiales</taxon>
        <taxon>Rhizobiaceae</taxon>
        <taxon>Ciceribacter</taxon>
    </lineage>
</organism>
<accession>A0ABV7HZ29</accession>
<dbReference type="Pfam" id="PF00994">
    <property type="entry name" value="MoCF_biosynth"/>
    <property type="match status" value="1"/>
</dbReference>
<dbReference type="SUPFAM" id="SSF53218">
    <property type="entry name" value="Molybdenum cofactor biosynthesis proteins"/>
    <property type="match status" value="1"/>
</dbReference>
<dbReference type="Gene3D" id="2.40.340.10">
    <property type="entry name" value="MoeA, C-terminal, domain IV"/>
    <property type="match status" value="1"/>
</dbReference>